<reference evidence="3 4" key="1">
    <citation type="journal article" date="2014" name="BMC Genomics">
        <title>Comparative genome sequencing reveals chemotype-specific gene clusters in the toxigenic black mold Stachybotrys.</title>
        <authorList>
            <person name="Semeiks J."/>
            <person name="Borek D."/>
            <person name="Otwinowski Z."/>
            <person name="Grishin N.V."/>
        </authorList>
    </citation>
    <scope>NUCLEOTIDE SEQUENCE [LARGE SCALE GENOMIC DNA]</scope>
    <source>
        <strain evidence="3 4">IBT 40285</strain>
    </source>
</reference>
<sequence length="378" mass="42491">MATTSDIKLASMAAGFTLGFGFLTVWEAIKQTRRNRNPLRSVYVYMLWGEIAANLAIAIVGWLFLDGEVGPTVPTLFFILFLWVFEVQLLLQIIVNRIAIIAEHKKTIRSIKWGTAISITMINIAVFCIWIPSHTSPPVNQTFVRINNVWDRISKVLILIVDAGLNWYFLRTVKKRLLDQNGLTKYKPLVAFNAKLMVLSIAMDVMLIGLMSLHNQVVYIQFHPVAYMVKLNIEMSMAKLITRLAKQGAADDDYPSMSASNPTNNRMNGQSQSDRWARGNGIQMTHQSKVVSGGSDENLPGRPDGMDSKSGIRRRMSIEVTVESGPKGQDPFIGWEESGRRPKHVEDEIPLTKNTGHPKETVIAEERQRQGSTSSKEY</sequence>
<evidence type="ECO:0000313" key="3">
    <source>
        <dbReference type="EMBL" id="KFA69398.1"/>
    </source>
</evidence>
<dbReference type="OMA" id="WGEILVN"/>
<feature type="transmembrane region" description="Helical" evidence="2">
    <location>
        <begin position="111"/>
        <end position="133"/>
    </location>
</feature>
<feature type="transmembrane region" description="Helical" evidence="2">
    <location>
        <begin position="190"/>
        <end position="213"/>
    </location>
</feature>
<keyword evidence="4" id="KW-1185">Reference proteome</keyword>
<feature type="transmembrane region" description="Helical" evidence="2">
    <location>
        <begin position="41"/>
        <end position="64"/>
    </location>
</feature>
<feature type="compositionally biased region" description="Polar residues" evidence="1">
    <location>
        <begin position="257"/>
        <end position="274"/>
    </location>
</feature>
<keyword evidence="2" id="KW-1133">Transmembrane helix</keyword>
<dbReference type="InParanoid" id="A0A084QZL3"/>
<dbReference type="PANTHER" id="PTHR35179">
    <property type="entry name" value="PROTEIN CBG02620"/>
    <property type="match status" value="1"/>
</dbReference>
<evidence type="ECO:0008006" key="5">
    <source>
        <dbReference type="Google" id="ProtNLM"/>
    </source>
</evidence>
<dbReference type="OrthoDB" id="3205825at2759"/>
<feature type="compositionally biased region" description="Basic and acidic residues" evidence="1">
    <location>
        <begin position="337"/>
        <end position="347"/>
    </location>
</feature>
<organism evidence="3 4">
    <name type="scientific">Stachybotrys chlorohalonatus (strain IBT 40285)</name>
    <dbReference type="NCBI Taxonomy" id="1283841"/>
    <lineage>
        <taxon>Eukaryota</taxon>
        <taxon>Fungi</taxon>
        <taxon>Dikarya</taxon>
        <taxon>Ascomycota</taxon>
        <taxon>Pezizomycotina</taxon>
        <taxon>Sordariomycetes</taxon>
        <taxon>Hypocreomycetidae</taxon>
        <taxon>Hypocreales</taxon>
        <taxon>Stachybotryaceae</taxon>
        <taxon>Stachybotrys</taxon>
    </lineage>
</organism>
<dbReference type="HOGENOM" id="CLU_041445_0_0_1"/>
<evidence type="ECO:0000313" key="4">
    <source>
        <dbReference type="Proteomes" id="UP000028524"/>
    </source>
</evidence>
<dbReference type="Proteomes" id="UP000028524">
    <property type="component" value="Unassembled WGS sequence"/>
</dbReference>
<keyword evidence="2" id="KW-0812">Transmembrane</keyword>
<feature type="transmembrane region" description="Helical" evidence="2">
    <location>
        <begin position="12"/>
        <end position="29"/>
    </location>
</feature>
<feature type="compositionally biased region" description="Basic and acidic residues" evidence="1">
    <location>
        <begin position="357"/>
        <end position="369"/>
    </location>
</feature>
<dbReference type="EMBL" id="KL659496">
    <property type="protein sequence ID" value="KFA69398.1"/>
    <property type="molecule type" value="Genomic_DNA"/>
</dbReference>
<dbReference type="PANTHER" id="PTHR35179:SF1">
    <property type="entry name" value="INTEGRAL MEMBRANE PROTEIN"/>
    <property type="match status" value="1"/>
</dbReference>
<evidence type="ECO:0000256" key="2">
    <source>
        <dbReference type="SAM" id="Phobius"/>
    </source>
</evidence>
<name>A0A084QZL3_STAC4</name>
<proteinExistence type="predicted"/>
<feature type="region of interest" description="Disordered" evidence="1">
    <location>
        <begin position="251"/>
        <end position="378"/>
    </location>
</feature>
<dbReference type="AlphaFoldDB" id="A0A084QZL3"/>
<dbReference type="FunCoup" id="A0A084QZL3">
    <property type="interactions" value="69"/>
</dbReference>
<feature type="transmembrane region" description="Helical" evidence="2">
    <location>
        <begin position="76"/>
        <end position="99"/>
    </location>
</feature>
<evidence type="ECO:0000256" key="1">
    <source>
        <dbReference type="SAM" id="MobiDB-lite"/>
    </source>
</evidence>
<accession>A0A084QZL3</accession>
<keyword evidence="2" id="KW-0472">Membrane</keyword>
<protein>
    <recommendedName>
        <fullName evidence="5">Satratoxin biosynthesis SC1 cluster protein 4</fullName>
    </recommendedName>
</protein>
<feature type="transmembrane region" description="Helical" evidence="2">
    <location>
        <begin position="153"/>
        <end position="170"/>
    </location>
</feature>
<gene>
    <name evidence="3" type="ORF">S40285_09553</name>
</gene>